<protein>
    <recommendedName>
        <fullName evidence="3">DNA helicase</fullName>
        <ecNumber evidence="3">3.6.4.12</ecNumber>
    </recommendedName>
</protein>
<organism evidence="13 14">
    <name type="scientific">Genlisea aurea</name>
    <dbReference type="NCBI Taxonomy" id="192259"/>
    <lineage>
        <taxon>Eukaryota</taxon>
        <taxon>Viridiplantae</taxon>
        <taxon>Streptophyta</taxon>
        <taxon>Embryophyta</taxon>
        <taxon>Tracheophyta</taxon>
        <taxon>Spermatophyta</taxon>
        <taxon>Magnoliopsida</taxon>
        <taxon>eudicotyledons</taxon>
        <taxon>Gunneridae</taxon>
        <taxon>Pentapetalae</taxon>
        <taxon>asterids</taxon>
        <taxon>lamiids</taxon>
        <taxon>Lamiales</taxon>
        <taxon>Lentibulariaceae</taxon>
        <taxon>Genlisea</taxon>
    </lineage>
</organism>
<dbReference type="GO" id="GO:0000347">
    <property type="term" value="C:THO complex"/>
    <property type="evidence" value="ECO:0007669"/>
    <property type="project" value="UniProtKB-ARBA"/>
</dbReference>
<comment type="function">
    <text evidence="11">Probable component of the MCM2-7 complex (MCM complex) that may function as a DNA helicase and which is essential to undergo a single round of replication initiation and elongation per cell cycle in eukaryotic cells.</text>
</comment>
<evidence type="ECO:0000256" key="1">
    <source>
        <dbReference type="ARBA" id="ARBA00004123"/>
    </source>
</evidence>
<evidence type="ECO:0000256" key="10">
    <source>
        <dbReference type="ARBA" id="ARBA00023242"/>
    </source>
</evidence>
<evidence type="ECO:0000256" key="4">
    <source>
        <dbReference type="ARBA" id="ARBA00022705"/>
    </source>
</evidence>
<feature type="non-terminal residue" evidence="13">
    <location>
        <position position="1"/>
    </location>
</feature>
<evidence type="ECO:0000256" key="7">
    <source>
        <dbReference type="ARBA" id="ARBA00022806"/>
    </source>
</evidence>
<evidence type="ECO:0000256" key="3">
    <source>
        <dbReference type="ARBA" id="ARBA00012551"/>
    </source>
</evidence>
<keyword evidence="14" id="KW-1185">Reference proteome</keyword>
<dbReference type="EMBL" id="AUSU01008296">
    <property type="protein sequence ID" value="EPS59530.1"/>
    <property type="molecule type" value="Genomic_DNA"/>
</dbReference>
<keyword evidence="5" id="KW-0547">Nucleotide-binding</keyword>
<evidence type="ECO:0000256" key="11">
    <source>
        <dbReference type="ARBA" id="ARBA00053280"/>
    </source>
</evidence>
<evidence type="ECO:0000256" key="9">
    <source>
        <dbReference type="ARBA" id="ARBA00023125"/>
    </source>
</evidence>
<dbReference type="EC" id="3.6.4.12" evidence="3"/>
<reference evidence="13 14" key="1">
    <citation type="journal article" date="2013" name="BMC Genomics">
        <title>The miniature genome of a carnivorous plant Genlisea aurea contains a low number of genes and short non-coding sequences.</title>
        <authorList>
            <person name="Leushkin E.V."/>
            <person name="Sutormin R.A."/>
            <person name="Nabieva E.R."/>
            <person name="Penin A.A."/>
            <person name="Kondrashov A.S."/>
            <person name="Logacheva M.D."/>
        </authorList>
    </citation>
    <scope>NUCLEOTIDE SEQUENCE [LARGE SCALE GENOMIC DNA]</scope>
</reference>
<accession>S8BY53</accession>
<keyword evidence="6" id="KW-0378">Hydrolase</keyword>
<keyword evidence="9" id="KW-0238">DNA-binding</keyword>
<evidence type="ECO:0000256" key="12">
    <source>
        <dbReference type="ARBA" id="ARBA00064407"/>
    </source>
</evidence>
<comment type="subunit">
    <text evidence="12">Component of the minichromosome maintenance (MCM) complex, a heterotetramer composed of MCM2, MCM3, MCM4, MCM5, MCM6 and MCM7. Interacts with ETG1.</text>
</comment>
<dbReference type="GO" id="GO:0003678">
    <property type="term" value="F:DNA helicase activity"/>
    <property type="evidence" value="ECO:0007669"/>
    <property type="project" value="UniProtKB-EC"/>
</dbReference>
<comment type="similarity">
    <text evidence="2">Belongs to the MCM family.</text>
</comment>
<comment type="caution">
    <text evidence="13">The sequence shown here is derived from an EMBL/GenBank/DDBJ whole genome shotgun (WGS) entry which is preliminary data.</text>
</comment>
<evidence type="ECO:0000256" key="5">
    <source>
        <dbReference type="ARBA" id="ARBA00022741"/>
    </source>
</evidence>
<dbReference type="FunFam" id="2.20.28.10:FF:000003">
    <property type="entry name" value="DNA helicase"/>
    <property type="match status" value="1"/>
</dbReference>
<sequence length="67" mass="7643">KDGFIEENDYSMQLHNTRDQKAVFRCLVCGYYSDPIAVDRGMINEPTICGKPECVSKNSMTIVHNRC</sequence>
<dbReference type="OrthoDB" id="10251574at2759"/>
<proteinExistence type="inferred from homology"/>
<name>S8BY53_9LAMI</name>
<dbReference type="GO" id="GO:0006260">
    <property type="term" value="P:DNA replication"/>
    <property type="evidence" value="ECO:0007669"/>
    <property type="project" value="UniProtKB-KW"/>
</dbReference>
<keyword evidence="4" id="KW-0235">DNA replication</keyword>
<keyword evidence="10" id="KW-0539">Nucleus</keyword>
<gene>
    <name evidence="13" type="ORF">M569_15274</name>
</gene>
<evidence type="ECO:0000256" key="2">
    <source>
        <dbReference type="ARBA" id="ARBA00008010"/>
    </source>
</evidence>
<keyword evidence="7" id="KW-0347">Helicase</keyword>
<comment type="subcellular location">
    <subcellularLocation>
        <location evidence="1">Nucleus</location>
    </subcellularLocation>
</comment>
<keyword evidence="8" id="KW-0067">ATP-binding</keyword>
<evidence type="ECO:0000313" key="14">
    <source>
        <dbReference type="Proteomes" id="UP000015453"/>
    </source>
</evidence>
<evidence type="ECO:0000313" key="13">
    <source>
        <dbReference type="EMBL" id="EPS59530.1"/>
    </source>
</evidence>
<dbReference type="Gene3D" id="2.20.28.10">
    <property type="match status" value="1"/>
</dbReference>
<dbReference type="GO" id="GO:0003677">
    <property type="term" value="F:DNA binding"/>
    <property type="evidence" value="ECO:0007669"/>
    <property type="project" value="UniProtKB-KW"/>
</dbReference>
<dbReference type="AlphaFoldDB" id="S8BY53"/>
<feature type="non-terminal residue" evidence="13">
    <location>
        <position position="67"/>
    </location>
</feature>
<dbReference type="GO" id="GO:0016787">
    <property type="term" value="F:hydrolase activity"/>
    <property type="evidence" value="ECO:0007669"/>
    <property type="project" value="UniProtKB-KW"/>
</dbReference>
<dbReference type="GO" id="GO:0005524">
    <property type="term" value="F:ATP binding"/>
    <property type="evidence" value="ECO:0007669"/>
    <property type="project" value="UniProtKB-KW"/>
</dbReference>
<evidence type="ECO:0000256" key="8">
    <source>
        <dbReference type="ARBA" id="ARBA00022840"/>
    </source>
</evidence>
<dbReference type="Proteomes" id="UP000015453">
    <property type="component" value="Unassembled WGS sequence"/>
</dbReference>
<evidence type="ECO:0000256" key="6">
    <source>
        <dbReference type="ARBA" id="ARBA00022801"/>
    </source>
</evidence>